<gene>
    <name evidence="1" type="ORF">ACAOBT_LOCUS26267</name>
</gene>
<name>A0A9P0LYL9_ACAOB</name>
<reference evidence="1" key="1">
    <citation type="submission" date="2022-03" db="EMBL/GenBank/DDBJ databases">
        <authorList>
            <person name="Sayadi A."/>
        </authorList>
    </citation>
    <scope>NUCLEOTIDE SEQUENCE</scope>
</reference>
<sequence>MPEHCGCYDDRKEILLIRFLNCLRLVELGKASSCRLFHNLDPLGTKERSYRPVLDVRSSTRLGWDAKVRRV</sequence>
<organism evidence="1 2">
    <name type="scientific">Acanthoscelides obtectus</name>
    <name type="common">Bean weevil</name>
    <name type="synonym">Bruchus obtectus</name>
    <dbReference type="NCBI Taxonomy" id="200917"/>
    <lineage>
        <taxon>Eukaryota</taxon>
        <taxon>Metazoa</taxon>
        <taxon>Ecdysozoa</taxon>
        <taxon>Arthropoda</taxon>
        <taxon>Hexapoda</taxon>
        <taxon>Insecta</taxon>
        <taxon>Pterygota</taxon>
        <taxon>Neoptera</taxon>
        <taxon>Endopterygota</taxon>
        <taxon>Coleoptera</taxon>
        <taxon>Polyphaga</taxon>
        <taxon>Cucujiformia</taxon>
        <taxon>Chrysomeloidea</taxon>
        <taxon>Chrysomelidae</taxon>
        <taxon>Bruchinae</taxon>
        <taxon>Bruchini</taxon>
        <taxon>Acanthoscelides</taxon>
    </lineage>
</organism>
<dbReference type="EMBL" id="CAKOFQ010007454">
    <property type="protein sequence ID" value="CAH2001542.1"/>
    <property type="molecule type" value="Genomic_DNA"/>
</dbReference>
<evidence type="ECO:0000313" key="2">
    <source>
        <dbReference type="Proteomes" id="UP001152888"/>
    </source>
</evidence>
<dbReference type="AlphaFoldDB" id="A0A9P0LYL9"/>
<proteinExistence type="predicted"/>
<dbReference type="Proteomes" id="UP001152888">
    <property type="component" value="Unassembled WGS sequence"/>
</dbReference>
<comment type="caution">
    <text evidence="1">The sequence shown here is derived from an EMBL/GenBank/DDBJ whole genome shotgun (WGS) entry which is preliminary data.</text>
</comment>
<accession>A0A9P0LYL9</accession>
<evidence type="ECO:0000313" key="1">
    <source>
        <dbReference type="EMBL" id="CAH2001542.1"/>
    </source>
</evidence>
<protein>
    <submittedName>
        <fullName evidence="1">Uncharacterized protein</fullName>
    </submittedName>
</protein>
<keyword evidence="2" id="KW-1185">Reference proteome</keyword>